<sequence length="310" mass="33721">MSLPLAKLAFLDQLRGFVAVGRHMSITLAAEELCLSQSAVSRQVQALEQQLGISLLVRGYRSIAFTAEGERLFRSADAALQQLQDVAGDIVAQSLARPVGPVTISASIGLTGLWLLPRLNAFQKLHPSVDVRISANNKIIDPSKDSIDLAIRYTNAKSVPADAIRLFGETIVPVAHPSLGLKFKKNGKLALQWPLLEFEEAKKDWLSWHDWLSKEELQAARARGILHFNQYDQLIQAAVAGQGIALGRLELIQDFIADGRLMTLAPGKSQGAHGFAYWLLVADAGPSVDALQVKDWLLSEASKTKTQASG</sequence>
<dbReference type="SUPFAM" id="SSF46785">
    <property type="entry name" value="Winged helix' DNA-binding domain"/>
    <property type="match status" value="1"/>
</dbReference>
<proteinExistence type="inferred from homology"/>
<protein>
    <submittedName>
        <fullName evidence="6">LysR family transcriptional regulator</fullName>
    </submittedName>
</protein>
<dbReference type="InterPro" id="IPR000847">
    <property type="entry name" value="LysR_HTH_N"/>
</dbReference>
<dbReference type="EMBL" id="JACOFX010000005">
    <property type="protein sequence ID" value="MBC3908425.1"/>
    <property type="molecule type" value="Genomic_DNA"/>
</dbReference>
<dbReference type="InterPro" id="IPR058163">
    <property type="entry name" value="LysR-type_TF_proteobact-type"/>
</dbReference>
<dbReference type="InterPro" id="IPR036388">
    <property type="entry name" value="WH-like_DNA-bd_sf"/>
</dbReference>
<keyword evidence="7" id="KW-1185">Reference proteome</keyword>
<dbReference type="InterPro" id="IPR005119">
    <property type="entry name" value="LysR_subst-bd"/>
</dbReference>
<reference evidence="6 7" key="1">
    <citation type="submission" date="2020-08" db="EMBL/GenBank/DDBJ databases">
        <title>Novel species isolated from subtropical streams in China.</title>
        <authorList>
            <person name="Lu H."/>
        </authorList>
    </citation>
    <scope>NUCLEOTIDE SEQUENCE [LARGE SCALE GENOMIC DNA]</scope>
    <source>
        <strain evidence="6 7">NL8W</strain>
    </source>
</reference>
<keyword evidence="2" id="KW-0805">Transcription regulation</keyword>
<organism evidence="6 7">
    <name type="scientific">Undibacterium umbellatum</name>
    <dbReference type="NCBI Taxonomy" id="2762300"/>
    <lineage>
        <taxon>Bacteria</taxon>
        <taxon>Pseudomonadati</taxon>
        <taxon>Pseudomonadota</taxon>
        <taxon>Betaproteobacteria</taxon>
        <taxon>Burkholderiales</taxon>
        <taxon>Oxalobacteraceae</taxon>
        <taxon>Undibacterium</taxon>
    </lineage>
</organism>
<accession>A0ABR6ZAS0</accession>
<evidence type="ECO:0000256" key="4">
    <source>
        <dbReference type="ARBA" id="ARBA00023163"/>
    </source>
</evidence>
<dbReference type="Proteomes" id="UP000646911">
    <property type="component" value="Unassembled WGS sequence"/>
</dbReference>
<dbReference type="Gene3D" id="3.40.190.10">
    <property type="entry name" value="Periplasmic binding protein-like II"/>
    <property type="match status" value="2"/>
</dbReference>
<dbReference type="SUPFAM" id="SSF53850">
    <property type="entry name" value="Periplasmic binding protein-like II"/>
    <property type="match status" value="1"/>
</dbReference>
<dbReference type="Pfam" id="PF00126">
    <property type="entry name" value="HTH_1"/>
    <property type="match status" value="1"/>
</dbReference>
<keyword evidence="4" id="KW-0804">Transcription</keyword>
<evidence type="ECO:0000256" key="3">
    <source>
        <dbReference type="ARBA" id="ARBA00023125"/>
    </source>
</evidence>
<dbReference type="RefSeq" id="WP_186953969.1">
    <property type="nucleotide sequence ID" value="NZ_JACOFX010000005.1"/>
</dbReference>
<dbReference type="PANTHER" id="PTHR30537:SF26">
    <property type="entry name" value="GLYCINE CLEAVAGE SYSTEM TRANSCRIPTIONAL ACTIVATOR"/>
    <property type="match status" value="1"/>
</dbReference>
<dbReference type="PANTHER" id="PTHR30537">
    <property type="entry name" value="HTH-TYPE TRANSCRIPTIONAL REGULATOR"/>
    <property type="match status" value="1"/>
</dbReference>
<evidence type="ECO:0000313" key="6">
    <source>
        <dbReference type="EMBL" id="MBC3908425.1"/>
    </source>
</evidence>
<dbReference type="PRINTS" id="PR00039">
    <property type="entry name" value="HTHLYSR"/>
</dbReference>
<dbReference type="Gene3D" id="1.10.10.10">
    <property type="entry name" value="Winged helix-like DNA-binding domain superfamily/Winged helix DNA-binding domain"/>
    <property type="match status" value="1"/>
</dbReference>
<dbReference type="PROSITE" id="PS50931">
    <property type="entry name" value="HTH_LYSR"/>
    <property type="match status" value="1"/>
</dbReference>
<comment type="caution">
    <text evidence="6">The sequence shown here is derived from an EMBL/GenBank/DDBJ whole genome shotgun (WGS) entry which is preliminary data.</text>
</comment>
<evidence type="ECO:0000313" key="7">
    <source>
        <dbReference type="Proteomes" id="UP000646911"/>
    </source>
</evidence>
<evidence type="ECO:0000256" key="1">
    <source>
        <dbReference type="ARBA" id="ARBA00009437"/>
    </source>
</evidence>
<comment type="similarity">
    <text evidence="1">Belongs to the LysR transcriptional regulatory family.</text>
</comment>
<dbReference type="InterPro" id="IPR036390">
    <property type="entry name" value="WH_DNA-bd_sf"/>
</dbReference>
<gene>
    <name evidence="6" type="ORF">H8L47_12730</name>
</gene>
<evidence type="ECO:0000259" key="5">
    <source>
        <dbReference type="PROSITE" id="PS50931"/>
    </source>
</evidence>
<name>A0ABR6ZAS0_9BURK</name>
<keyword evidence="3" id="KW-0238">DNA-binding</keyword>
<dbReference type="Pfam" id="PF03466">
    <property type="entry name" value="LysR_substrate"/>
    <property type="match status" value="1"/>
</dbReference>
<feature type="domain" description="HTH lysR-type" evidence="5">
    <location>
        <begin position="11"/>
        <end position="66"/>
    </location>
</feature>
<evidence type="ECO:0000256" key="2">
    <source>
        <dbReference type="ARBA" id="ARBA00023015"/>
    </source>
</evidence>